<accession>A0A2N9IZH9</accession>
<proteinExistence type="predicted"/>
<gene>
    <name evidence="3" type="ORF">FSB_LOCUS57353</name>
</gene>
<dbReference type="GO" id="GO:0004523">
    <property type="term" value="F:RNA-DNA hybrid ribonuclease activity"/>
    <property type="evidence" value="ECO:0007669"/>
    <property type="project" value="InterPro"/>
</dbReference>
<dbReference type="EMBL" id="OIVN01006271">
    <property type="protein sequence ID" value="SPD29471.1"/>
    <property type="molecule type" value="Genomic_DNA"/>
</dbReference>
<feature type="domain" description="RNase H type-1" evidence="1">
    <location>
        <begin position="120"/>
        <end position="222"/>
    </location>
</feature>
<evidence type="ECO:0008006" key="4">
    <source>
        <dbReference type="Google" id="ProtNLM"/>
    </source>
</evidence>
<evidence type="ECO:0000259" key="2">
    <source>
        <dbReference type="Pfam" id="PF13966"/>
    </source>
</evidence>
<name>A0A2N9IZH9_FAGSY</name>
<feature type="domain" description="Reverse transcriptase zinc-binding" evidence="2">
    <location>
        <begin position="6"/>
        <end position="73"/>
    </location>
</feature>
<sequence>MSQISQVWRAVWELKVPKKIQIFAWRALKDSLASKLNLWKRKVLMDPACEHCAAQTEDIMHALWLCPCVQPAWEKEEWLISIQNSQVSDFIELWNRVSGLSSTKELKNTGAYAWGYLEEFSQSQNEAGIRVVILDTTSQAIATLSHKIRYPHSVEATEALTSRRAVHFALELGLGEVEFGDSTTITEALNSVTYNQTAFGLIIEDARTLASSMHSHLFSHVKCMH</sequence>
<organism evidence="3">
    <name type="scientific">Fagus sylvatica</name>
    <name type="common">Beechnut</name>
    <dbReference type="NCBI Taxonomy" id="28930"/>
    <lineage>
        <taxon>Eukaryota</taxon>
        <taxon>Viridiplantae</taxon>
        <taxon>Streptophyta</taxon>
        <taxon>Embryophyta</taxon>
        <taxon>Tracheophyta</taxon>
        <taxon>Spermatophyta</taxon>
        <taxon>Magnoliopsida</taxon>
        <taxon>eudicotyledons</taxon>
        <taxon>Gunneridae</taxon>
        <taxon>Pentapetalae</taxon>
        <taxon>rosids</taxon>
        <taxon>fabids</taxon>
        <taxon>Fagales</taxon>
        <taxon>Fagaceae</taxon>
        <taxon>Fagus</taxon>
    </lineage>
</organism>
<protein>
    <recommendedName>
        <fullName evidence="4">Reverse transcriptase zinc-binding domain-containing protein</fullName>
    </recommendedName>
</protein>
<dbReference type="InterPro" id="IPR026960">
    <property type="entry name" value="RVT-Znf"/>
</dbReference>
<dbReference type="Pfam" id="PF13456">
    <property type="entry name" value="RVT_3"/>
    <property type="match status" value="1"/>
</dbReference>
<evidence type="ECO:0000259" key="1">
    <source>
        <dbReference type="Pfam" id="PF13456"/>
    </source>
</evidence>
<dbReference type="AlphaFoldDB" id="A0A2N9IZH9"/>
<dbReference type="InterPro" id="IPR002156">
    <property type="entry name" value="RNaseH_domain"/>
</dbReference>
<evidence type="ECO:0000313" key="3">
    <source>
        <dbReference type="EMBL" id="SPD29471.1"/>
    </source>
</evidence>
<dbReference type="GO" id="GO:0003676">
    <property type="term" value="F:nucleic acid binding"/>
    <property type="evidence" value="ECO:0007669"/>
    <property type="project" value="InterPro"/>
</dbReference>
<dbReference type="Pfam" id="PF13966">
    <property type="entry name" value="zf-RVT"/>
    <property type="match status" value="1"/>
</dbReference>
<reference evidence="3" key="1">
    <citation type="submission" date="2018-02" db="EMBL/GenBank/DDBJ databases">
        <authorList>
            <person name="Cohen D.B."/>
            <person name="Kent A.D."/>
        </authorList>
    </citation>
    <scope>NUCLEOTIDE SEQUENCE</scope>
</reference>